<keyword evidence="2" id="KW-1185">Reference proteome</keyword>
<evidence type="ECO:0000313" key="1">
    <source>
        <dbReference type="EMBL" id="KAF9598197.1"/>
    </source>
</evidence>
<comment type="caution">
    <text evidence="1">The sequence shown here is derived from an EMBL/GenBank/DDBJ whole genome shotgun (WGS) entry which is preliminary data.</text>
</comment>
<dbReference type="OrthoDB" id="4676at2759"/>
<dbReference type="Gene3D" id="3.40.630.10">
    <property type="entry name" value="Zn peptidases"/>
    <property type="match status" value="1"/>
</dbReference>
<dbReference type="EMBL" id="JADFTS010000007">
    <property type="protein sequence ID" value="KAF9598197.1"/>
    <property type="molecule type" value="Genomic_DNA"/>
</dbReference>
<dbReference type="Proteomes" id="UP000631114">
    <property type="component" value="Unassembled WGS sequence"/>
</dbReference>
<evidence type="ECO:0000313" key="2">
    <source>
        <dbReference type="Proteomes" id="UP000631114"/>
    </source>
</evidence>
<sequence length="141" mass="15728">MVFSGKGLNTLGRQFFQRECKIRQMNTAHAMIKGPASCEIVQVSKGDRLRIANWTGLTVRSWIQLIDEDIKELFSLIGELKRYTVHSDRNGRSSGSAKDTVIDAGMFDGSLGIVYAVSAVKVLKIEGKLENIRRLIEVSEI</sequence>
<organism evidence="1 2">
    <name type="scientific">Coptis chinensis</name>
    <dbReference type="NCBI Taxonomy" id="261450"/>
    <lineage>
        <taxon>Eukaryota</taxon>
        <taxon>Viridiplantae</taxon>
        <taxon>Streptophyta</taxon>
        <taxon>Embryophyta</taxon>
        <taxon>Tracheophyta</taxon>
        <taxon>Spermatophyta</taxon>
        <taxon>Magnoliopsida</taxon>
        <taxon>Ranunculales</taxon>
        <taxon>Ranunculaceae</taxon>
        <taxon>Coptidoideae</taxon>
        <taxon>Coptis</taxon>
    </lineage>
</organism>
<dbReference type="AlphaFoldDB" id="A0A835HH07"/>
<proteinExistence type="predicted"/>
<reference evidence="1 2" key="1">
    <citation type="submission" date="2020-10" db="EMBL/GenBank/DDBJ databases">
        <title>The Coptis chinensis genome and diversification of protoberbering-type alkaloids.</title>
        <authorList>
            <person name="Wang B."/>
            <person name="Shu S."/>
            <person name="Song C."/>
            <person name="Liu Y."/>
        </authorList>
    </citation>
    <scope>NUCLEOTIDE SEQUENCE [LARGE SCALE GENOMIC DNA]</scope>
    <source>
        <strain evidence="1">HL-2020</strain>
        <tissue evidence="1">Leaf</tissue>
    </source>
</reference>
<protein>
    <submittedName>
        <fullName evidence="1">Uncharacterized protein</fullName>
    </submittedName>
</protein>
<accession>A0A835HH07</accession>
<gene>
    <name evidence="1" type="ORF">IFM89_025814</name>
</gene>
<name>A0A835HH07_9MAGN</name>